<evidence type="ECO:0000259" key="1">
    <source>
        <dbReference type="Pfam" id="PF04264"/>
    </source>
</evidence>
<dbReference type="Proteomes" id="UP000216840">
    <property type="component" value="Unassembled WGS sequence"/>
</dbReference>
<sequence length="198" mass="22316">MIYLFRYLLVATLTFGFVMPLLYSNEKSMNVSVSPASSLIIKGESNVNKFQCSYDVLQFSDSIEVSFISDKAYLNFTNTQLHLKNSFFDCGHKAINRDFNKLLKTDEFPSIKIELISAHNQPNNLSIMTKLNIVISGISKRYDIPVEVDKTTDGVMICGNLPIDINDFNLSPPKKLLGMIKVSNKIEIDFNLAVKTSE</sequence>
<reference evidence="2 3" key="1">
    <citation type="submission" date="2017-05" db="EMBL/GenBank/DDBJ databases">
        <title>The draft genome sequence of Idiomarina salinarum WNB302.</title>
        <authorList>
            <person name="Sun Y."/>
            <person name="Chen B."/>
            <person name="Du Z."/>
        </authorList>
    </citation>
    <scope>NUCLEOTIDE SEQUENCE [LARGE SCALE GENOMIC DNA]</scope>
    <source>
        <strain evidence="2 3">WNB302</strain>
    </source>
</reference>
<name>A0A265UQT8_9FLAO</name>
<accession>A0A265UQT8</accession>
<dbReference type="SUPFAM" id="SSF101874">
    <property type="entry name" value="YceI-like"/>
    <property type="match status" value="1"/>
</dbReference>
<dbReference type="InterPro" id="IPR007372">
    <property type="entry name" value="Lipid/polyisoprenoid-bd_YceI"/>
</dbReference>
<dbReference type="Pfam" id="PF04264">
    <property type="entry name" value="YceI"/>
    <property type="match status" value="1"/>
</dbReference>
<comment type="caution">
    <text evidence="2">The sequence shown here is derived from an EMBL/GenBank/DDBJ whole genome shotgun (WGS) entry which is preliminary data.</text>
</comment>
<dbReference type="EMBL" id="NGJN01000006">
    <property type="protein sequence ID" value="OZV67638.1"/>
    <property type="molecule type" value="Genomic_DNA"/>
</dbReference>
<dbReference type="OrthoDB" id="1121590at2"/>
<evidence type="ECO:0000313" key="2">
    <source>
        <dbReference type="EMBL" id="OZV67638.1"/>
    </source>
</evidence>
<protein>
    <recommendedName>
        <fullName evidence="1">Lipid/polyisoprenoid-binding YceI-like domain-containing protein</fullName>
    </recommendedName>
</protein>
<organism evidence="2 3">
    <name type="scientific">Winogradskyella aurantia</name>
    <dbReference type="NCBI Taxonomy" id="1915063"/>
    <lineage>
        <taxon>Bacteria</taxon>
        <taxon>Pseudomonadati</taxon>
        <taxon>Bacteroidota</taxon>
        <taxon>Flavobacteriia</taxon>
        <taxon>Flavobacteriales</taxon>
        <taxon>Flavobacteriaceae</taxon>
        <taxon>Winogradskyella</taxon>
    </lineage>
</organism>
<dbReference type="AlphaFoldDB" id="A0A265UQT8"/>
<proteinExistence type="predicted"/>
<gene>
    <name evidence="2" type="ORF">CA834_11870</name>
</gene>
<dbReference type="InterPro" id="IPR036761">
    <property type="entry name" value="TTHA0802/YceI-like_sf"/>
</dbReference>
<keyword evidence="3" id="KW-1185">Reference proteome</keyword>
<evidence type="ECO:0000313" key="3">
    <source>
        <dbReference type="Proteomes" id="UP000216840"/>
    </source>
</evidence>
<dbReference type="Gene3D" id="2.40.128.110">
    <property type="entry name" value="Lipid/polyisoprenoid-binding, YceI-like"/>
    <property type="match status" value="1"/>
</dbReference>
<feature type="domain" description="Lipid/polyisoprenoid-binding YceI-like" evidence="1">
    <location>
        <begin position="77"/>
        <end position="193"/>
    </location>
</feature>